<dbReference type="PANTHER" id="PTHR39176">
    <property type="entry name" value="PERIPLASMIC PROTEIN-RELATED"/>
    <property type="match status" value="1"/>
</dbReference>
<evidence type="ECO:0000259" key="3">
    <source>
        <dbReference type="Pfam" id="PF07007"/>
    </source>
</evidence>
<feature type="compositionally biased region" description="Low complexity" evidence="1">
    <location>
        <begin position="53"/>
        <end position="75"/>
    </location>
</feature>
<accession>A0A1L3MTB7</accession>
<feature type="region of interest" description="Disordered" evidence="1">
    <location>
        <begin position="23"/>
        <end position="83"/>
    </location>
</feature>
<dbReference type="Proteomes" id="UP000181936">
    <property type="component" value="Chromosome"/>
</dbReference>
<feature type="chain" id="PRO_5012408300" description="Lysozyme inhibitor LprI-like N-terminal domain-containing protein" evidence="2">
    <location>
        <begin position="25"/>
        <end position="203"/>
    </location>
</feature>
<reference evidence="4 5" key="1">
    <citation type="journal article" date="2016" name="Sci. Rep.">
        <title>Complete genome sequence and transcriptomic analysis of a novel marine strain Bacillus weihaiensis reveals the mechanism of brown algae degradation.</title>
        <authorList>
            <person name="Zhu Y."/>
            <person name="Chen P."/>
            <person name="Bao Y."/>
            <person name="Men Y."/>
            <person name="Zeng Y."/>
            <person name="Yang J."/>
            <person name="Sun J."/>
            <person name="Sun Y."/>
        </authorList>
    </citation>
    <scope>NUCLEOTIDE SEQUENCE [LARGE SCALE GENOMIC DNA]</scope>
    <source>
        <strain evidence="4 5">Alg07</strain>
    </source>
</reference>
<sequence length="203" mass="23247">MKSTGTFSLVVIATIFLAACGVQSSNEPEHQSSKNLTKNEDLSSNINPEKPENSNSTEQEESTSPTTTEKSSELTNKNSKMTESKKNEYLKKLTDTKEITEKLEASDSSTYALKEVENKRWEIWDDLLNEIYGVLEEQLQSDQMDQLRQEQRNWVTERDKNALDASLKYKGGTQEHLEYVSVLANQTEERCYELVEIYMSELP</sequence>
<evidence type="ECO:0000256" key="1">
    <source>
        <dbReference type="SAM" id="MobiDB-lite"/>
    </source>
</evidence>
<name>A0A1L3MTB7_9BACI</name>
<feature type="signal peptide" evidence="2">
    <location>
        <begin position="1"/>
        <end position="24"/>
    </location>
</feature>
<dbReference type="PROSITE" id="PS51257">
    <property type="entry name" value="PROKAR_LIPOPROTEIN"/>
    <property type="match status" value="1"/>
</dbReference>
<evidence type="ECO:0000256" key="2">
    <source>
        <dbReference type="SAM" id="SignalP"/>
    </source>
</evidence>
<dbReference type="Gene3D" id="1.20.1270.180">
    <property type="match status" value="1"/>
</dbReference>
<dbReference type="Pfam" id="PF07007">
    <property type="entry name" value="LprI"/>
    <property type="match status" value="1"/>
</dbReference>
<evidence type="ECO:0000313" key="5">
    <source>
        <dbReference type="Proteomes" id="UP000181936"/>
    </source>
</evidence>
<feature type="domain" description="Lysozyme inhibitor LprI-like N-terminal" evidence="3">
    <location>
        <begin position="106"/>
        <end position="194"/>
    </location>
</feature>
<dbReference type="InterPro" id="IPR009739">
    <property type="entry name" value="LprI-like_N"/>
</dbReference>
<dbReference type="EMBL" id="CP016020">
    <property type="protein sequence ID" value="APH05579.1"/>
    <property type="molecule type" value="Genomic_DNA"/>
</dbReference>
<dbReference type="STRING" id="1547283.A9C19_12915"/>
<keyword evidence="5" id="KW-1185">Reference proteome</keyword>
<gene>
    <name evidence="4" type="ORF">A9C19_12915</name>
</gene>
<proteinExistence type="predicted"/>
<dbReference type="RefSeq" id="WP_072580371.1">
    <property type="nucleotide sequence ID" value="NZ_CP016020.1"/>
</dbReference>
<protein>
    <recommendedName>
        <fullName evidence="3">Lysozyme inhibitor LprI-like N-terminal domain-containing protein</fullName>
    </recommendedName>
</protein>
<dbReference type="AlphaFoldDB" id="A0A1L3MTB7"/>
<keyword evidence="2" id="KW-0732">Signal</keyword>
<dbReference type="OrthoDB" id="2438161at2"/>
<feature type="compositionally biased region" description="Basic and acidic residues" evidence="1">
    <location>
        <begin position="27"/>
        <end position="41"/>
    </location>
</feature>
<dbReference type="KEGG" id="bwh:A9C19_12915"/>
<evidence type="ECO:0000313" key="4">
    <source>
        <dbReference type="EMBL" id="APH05579.1"/>
    </source>
</evidence>
<dbReference type="PANTHER" id="PTHR39176:SF1">
    <property type="entry name" value="PERIPLASMIC PROTEIN"/>
    <property type="match status" value="1"/>
</dbReference>
<organism evidence="4 5">
    <name type="scientific">Bacillus weihaiensis</name>
    <dbReference type="NCBI Taxonomy" id="1547283"/>
    <lineage>
        <taxon>Bacteria</taxon>
        <taxon>Bacillati</taxon>
        <taxon>Bacillota</taxon>
        <taxon>Bacilli</taxon>
        <taxon>Bacillales</taxon>
        <taxon>Bacillaceae</taxon>
        <taxon>Bacillus</taxon>
    </lineage>
</organism>